<dbReference type="Proteomes" id="UP000077266">
    <property type="component" value="Unassembled WGS sequence"/>
</dbReference>
<reference evidence="1 2" key="1">
    <citation type="journal article" date="2016" name="Mol. Biol. Evol.">
        <title>Comparative Genomics of Early-Diverging Mushroom-Forming Fungi Provides Insights into the Origins of Lignocellulose Decay Capabilities.</title>
        <authorList>
            <person name="Nagy L.G."/>
            <person name="Riley R."/>
            <person name="Tritt A."/>
            <person name="Adam C."/>
            <person name="Daum C."/>
            <person name="Floudas D."/>
            <person name="Sun H."/>
            <person name="Yadav J.S."/>
            <person name="Pangilinan J."/>
            <person name="Larsson K.H."/>
            <person name="Matsuura K."/>
            <person name="Barry K."/>
            <person name="Labutti K."/>
            <person name="Kuo R."/>
            <person name="Ohm R.A."/>
            <person name="Bhattacharya S.S."/>
            <person name="Shirouzu T."/>
            <person name="Yoshinaga Y."/>
            <person name="Martin F.M."/>
            <person name="Grigoriev I.V."/>
            <person name="Hibbett D.S."/>
        </authorList>
    </citation>
    <scope>NUCLEOTIDE SEQUENCE [LARGE SCALE GENOMIC DNA]</scope>
    <source>
        <strain evidence="1 2">HHB12029</strain>
    </source>
</reference>
<dbReference type="InParanoid" id="A0A165KLL3"/>
<gene>
    <name evidence="1" type="ORF">EXIGLDRAFT_420398</name>
</gene>
<dbReference type="Gene3D" id="3.80.10.10">
    <property type="entry name" value="Ribonuclease Inhibitor"/>
    <property type="match status" value="1"/>
</dbReference>
<evidence type="ECO:0008006" key="3">
    <source>
        <dbReference type="Google" id="ProtNLM"/>
    </source>
</evidence>
<accession>A0A165KLL3</accession>
<dbReference type="InterPro" id="IPR032675">
    <property type="entry name" value="LRR_dom_sf"/>
</dbReference>
<name>A0A165KLL3_EXIGL</name>
<organism evidence="1 2">
    <name type="scientific">Exidia glandulosa HHB12029</name>
    <dbReference type="NCBI Taxonomy" id="1314781"/>
    <lineage>
        <taxon>Eukaryota</taxon>
        <taxon>Fungi</taxon>
        <taxon>Dikarya</taxon>
        <taxon>Basidiomycota</taxon>
        <taxon>Agaricomycotina</taxon>
        <taxon>Agaricomycetes</taxon>
        <taxon>Auriculariales</taxon>
        <taxon>Exidiaceae</taxon>
        <taxon>Exidia</taxon>
    </lineage>
</organism>
<protein>
    <recommendedName>
        <fullName evidence="3">F-box domain-containing protein</fullName>
    </recommendedName>
</protein>
<evidence type="ECO:0000313" key="1">
    <source>
        <dbReference type="EMBL" id="KZV96536.1"/>
    </source>
</evidence>
<sequence length="401" mass="44289">MLNLLIYRHAALDVDLVPLCRQGCLYPDPQRRELGGAGGNCLDPSIRRRRQSAMPSSLFSLCRGLCSLFFGASNSKPLRSLSGSPSYFPTTLPPETWAAVAAHLFEAEDIVSLACTSSSLCVIAERKLYRRVWLWDPLSLSRFVHALRHRPERALYVHTFRFAVDPAAGTPIDVQDTAEANLAYVLRTCSRLRGLELPEWTLRVPVDVVTEVGLSLKSLEILSEESTDSWLAPLLRSQPRLLRLRVWGALALPATDDAQQLCASLSTIAMNAQSLPLMVTGRPVERVEVLGVCNVQEVIAAILRSTKTVKSLTLRPDTPPEDFLPVLRDNLPDLEELIVTGVRSTYFDQVRRGLSPSSCSLIRSVVAGERSGKVPEVAAAASARSMLGLWDCRGNTDLWRY</sequence>
<proteinExistence type="predicted"/>
<dbReference type="EMBL" id="KV425941">
    <property type="protein sequence ID" value="KZV96536.1"/>
    <property type="molecule type" value="Genomic_DNA"/>
</dbReference>
<keyword evidence="2" id="KW-1185">Reference proteome</keyword>
<evidence type="ECO:0000313" key="2">
    <source>
        <dbReference type="Proteomes" id="UP000077266"/>
    </source>
</evidence>
<dbReference type="AlphaFoldDB" id="A0A165KLL3"/>
<dbReference type="OrthoDB" id="10682947at2759"/>